<accession>L5MDV6</accession>
<dbReference type="Pfam" id="PF15265">
    <property type="entry name" value="FAM196"/>
    <property type="match status" value="2"/>
</dbReference>
<dbReference type="InterPro" id="IPR029337">
    <property type="entry name" value="INSYN2"/>
</dbReference>
<sequence length="327" mass="34899">MVSKDAGQCALTTSESDVEPAASLALEMKYALDPNRQIKKRNKALQVRFKDICEAQIEQRDTQLAVGPAAERREARAASYRAAYRKYMTVPACRSIPNVTRSTGVQTSPDLRKCYQTFPLDRKKGTLKGLPAADAFKSQNNGFAIDAKERSEAGPGAEAVAAVYAPAPGATAPEPALSNSAATSQWSLCPAEDEERGRAAHLNGLQAPPTQCLSPECSDRTPQPPAPTGREHQPCPAGAAGGEECQQTVPPTEVVDLKAQLQVMETLISSSQETIKVLLGVIQELEKGEAHREGYVCSRASYRPTDASPRAPLSPRPARGAGCSQST</sequence>
<dbReference type="Proteomes" id="UP000010556">
    <property type="component" value="Unassembled WGS sequence"/>
</dbReference>
<dbReference type="PANTHER" id="PTHR28682:SF1">
    <property type="entry name" value="INHIBITORY SYNAPTIC FACTOR 2A"/>
    <property type="match status" value="1"/>
</dbReference>
<dbReference type="eggNOG" id="ENOG502QS3U">
    <property type="taxonomic scope" value="Eukaryota"/>
</dbReference>
<feature type="region of interest" description="Disordered" evidence="1">
    <location>
        <begin position="301"/>
        <end position="327"/>
    </location>
</feature>
<name>L5MDV6_MYODS</name>
<evidence type="ECO:0000313" key="3">
    <source>
        <dbReference type="Proteomes" id="UP000010556"/>
    </source>
</evidence>
<dbReference type="PANTHER" id="PTHR28682">
    <property type="entry name" value="INHIBITORY SYNAPTIC FACTOR 2A-RELATED"/>
    <property type="match status" value="1"/>
</dbReference>
<dbReference type="EMBL" id="KB101169">
    <property type="protein sequence ID" value="ELK36809.1"/>
    <property type="molecule type" value="Genomic_DNA"/>
</dbReference>
<reference evidence="3" key="1">
    <citation type="journal article" date="2013" name="Science">
        <title>Comparative analysis of bat genomes provides insight into the evolution of flight and immunity.</title>
        <authorList>
            <person name="Zhang G."/>
            <person name="Cowled C."/>
            <person name="Shi Z."/>
            <person name="Huang Z."/>
            <person name="Bishop-Lilly K.A."/>
            <person name="Fang X."/>
            <person name="Wynne J.W."/>
            <person name="Xiong Z."/>
            <person name="Baker M.L."/>
            <person name="Zhao W."/>
            <person name="Tachedjian M."/>
            <person name="Zhu Y."/>
            <person name="Zhou P."/>
            <person name="Jiang X."/>
            <person name="Ng J."/>
            <person name="Yang L."/>
            <person name="Wu L."/>
            <person name="Xiao J."/>
            <person name="Feng Y."/>
            <person name="Chen Y."/>
            <person name="Sun X."/>
            <person name="Zhang Y."/>
            <person name="Marsh G.A."/>
            <person name="Crameri G."/>
            <person name="Broder C.C."/>
            <person name="Frey K.G."/>
            <person name="Wang L.F."/>
            <person name="Wang J."/>
        </authorList>
    </citation>
    <scope>NUCLEOTIDE SEQUENCE [LARGE SCALE GENOMIC DNA]</scope>
</reference>
<gene>
    <name evidence="2" type="ORF">MDA_GLEAN10021299</name>
</gene>
<dbReference type="AlphaFoldDB" id="L5MDV6"/>
<proteinExistence type="predicted"/>
<keyword evidence="3" id="KW-1185">Reference proteome</keyword>
<evidence type="ECO:0000256" key="1">
    <source>
        <dbReference type="SAM" id="MobiDB-lite"/>
    </source>
</evidence>
<feature type="region of interest" description="Disordered" evidence="1">
    <location>
        <begin position="205"/>
        <end position="246"/>
    </location>
</feature>
<protein>
    <submittedName>
        <fullName evidence="2">Protein FAM196A</fullName>
    </submittedName>
</protein>
<feature type="compositionally biased region" description="Low complexity" evidence="1">
    <location>
        <begin position="307"/>
        <end position="327"/>
    </location>
</feature>
<organism evidence="2 3">
    <name type="scientific">Myotis davidii</name>
    <name type="common">David's myotis</name>
    <dbReference type="NCBI Taxonomy" id="225400"/>
    <lineage>
        <taxon>Eukaryota</taxon>
        <taxon>Metazoa</taxon>
        <taxon>Chordata</taxon>
        <taxon>Craniata</taxon>
        <taxon>Vertebrata</taxon>
        <taxon>Euteleostomi</taxon>
        <taxon>Mammalia</taxon>
        <taxon>Eutheria</taxon>
        <taxon>Laurasiatheria</taxon>
        <taxon>Chiroptera</taxon>
        <taxon>Yangochiroptera</taxon>
        <taxon>Vespertilionidae</taxon>
        <taxon>Myotis</taxon>
    </lineage>
</organism>
<dbReference type="GO" id="GO:0014069">
    <property type="term" value="C:postsynaptic density"/>
    <property type="evidence" value="ECO:0007669"/>
    <property type="project" value="TreeGrafter"/>
</dbReference>
<dbReference type="GO" id="GO:0060080">
    <property type="term" value="P:inhibitory postsynaptic potential"/>
    <property type="evidence" value="ECO:0007669"/>
    <property type="project" value="TreeGrafter"/>
</dbReference>
<evidence type="ECO:0000313" key="2">
    <source>
        <dbReference type="EMBL" id="ELK36809.1"/>
    </source>
</evidence>